<keyword evidence="2" id="KW-0560">Oxidoreductase</keyword>
<dbReference type="InterPro" id="IPR036291">
    <property type="entry name" value="NAD(P)-bd_dom_sf"/>
</dbReference>
<dbReference type="PANTHER" id="PTHR24321">
    <property type="entry name" value="DEHYDROGENASES, SHORT CHAIN"/>
    <property type="match status" value="1"/>
</dbReference>
<dbReference type="PANTHER" id="PTHR24321:SF8">
    <property type="entry name" value="ESTRADIOL 17-BETA-DEHYDROGENASE 8-RELATED"/>
    <property type="match status" value="1"/>
</dbReference>
<gene>
    <name evidence="3" type="ORF">ACFOWE_12675</name>
</gene>
<evidence type="ECO:0000256" key="1">
    <source>
        <dbReference type="ARBA" id="ARBA00006484"/>
    </source>
</evidence>
<dbReference type="EMBL" id="JBHSBM010000016">
    <property type="protein sequence ID" value="MFC4059158.1"/>
    <property type="molecule type" value="Genomic_DNA"/>
</dbReference>
<dbReference type="Gene3D" id="3.40.50.720">
    <property type="entry name" value="NAD(P)-binding Rossmann-like Domain"/>
    <property type="match status" value="1"/>
</dbReference>
<dbReference type="Proteomes" id="UP001595850">
    <property type="component" value="Unassembled WGS sequence"/>
</dbReference>
<dbReference type="Pfam" id="PF13561">
    <property type="entry name" value="adh_short_C2"/>
    <property type="match status" value="1"/>
</dbReference>
<dbReference type="Pfam" id="PF00106">
    <property type="entry name" value="adh_short"/>
    <property type="match status" value="1"/>
</dbReference>
<evidence type="ECO:0000256" key="2">
    <source>
        <dbReference type="ARBA" id="ARBA00023002"/>
    </source>
</evidence>
<keyword evidence="4" id="KW-1185">Reference proteome</keyword>
<dbReference type="InterPro" id="IPR002347">
    <property type="entry name" value="SDR_fam"/>
</dbReference>
<comment type="caution">
    <text evidence="3">The sequence shown here is derived from an EMBL/GenBank/DDBJ whole genome shotgun (WGS) entry which is preliminary data.</text>
</comment>
<reference evidence="4" key="1">
    <citation type="journal article" date="2019" name="Int. J. Syst. Evol. Microbiol.">
        <title>The Global Catalogue of Microorganisms (GCM) 10K type strain sequencing project: providing services to taxonomists for standard genome sequencing and annotation.</title>
        <authorList>
            <consortium name="The Broad Institute Genomics Platform"/>
            <consortium name="The Broad Institute Genome Sequencing Center for Infectious Disease"/>
            <person name="Wu L."/>
            <person name="Ma J."/>
        </authorList>
    </citation>
    <scope>NUCLEOTIDE SEQUENCE [LARGE SCALE GENOMIC DNA]</scope>
    <source>
        <strain evidence="4">TBRC 4489</strain>
    </source>
</reference>
<organism evidence="3 4">
    <name type="scientific">Planomonospora corallina</name>
    <dbReference type="NCBI Taxonomy" id="1806052"/>
    <lineage>
        <taxon>Bacteria</taxon>
        <taxon>Bacillati</taxon>
        <taxon>Actinomycetota</taxon>
        <taxon>Actinomycetes</taxon>
        <taxon>Streptosporangiales</taxon>
        <taxon>Streptosporangiaceae</taxon>
        <taxon>Planomonospora</taxon>
    </lineage>
</organism>
<dbReference type="SUPFAM" id="SSF51735">
    <property type="entry name" value="NAD(P)-binding Rossmann-fold domains"/>
    <property type="match status" value="1"/>
</dbReference>
<proteinExistence type="inferred from homology"/>
<comment type="similarity">
    <text evidence="1">Belongs to the short-chain dehydrogenases/reductases (SDR) family.</text>
</comment>
<accession>A0ABV8I9M2</accession>
<protein>
    <submittedName>
        <fullName evidence="3">SDR family oxidoreductase</fullName>
    </submittedName>
</protein>
<dbReference type="RefSeq" id="WP_377287474.1">
    <property type="nucleotide sequence ID" value="NZ_JBHSBM010000016.1"/>
</dbReference>
<evidence type="ECO:0000313" key="4">
    <source>
        <dbReference type="Proteomes" id="UP001595850"/>
    </source>
</evidence>
<evidence type="ECO:0000313" key="3">
    <source>
        <dbReference type="EMBL" id="MFC4059158.1"/>
    </source>
</evidence>
<name>A0ABV8I9M2_9ACTN</name>
<sequence length="258" mass="26351">MTRTIAVSGTASGIGRALADLLRAQGDEVIGIDLRDAEVRADLAVPEGRAAAVEAVLDRSGGVLDGVVACAGVSTFTPATVRVNYFGAVALLEGLRPALARAERPRAAVVGSISGTQPVDAEVVAACLRGDERAALDLAGEAVERGAGVRLYPSSKAALAQWLRRGAVTPEWAGAGIPLNAIAPGVVRTAMTEPLFADPAMVRVMEEAVPMPLHGPAGPEAVAEALRWITGPANTHITGQVVYLDGGAEAVLRGPGLF</sequence>
<dbReference type="PRINTS" id="PR00081">
    <property type="entry name" value="GDHRDH"/>
</dbReference>